<reference evidence="8" key="1">
    <citation type="journal article" date="2020" name="Stud. Mycol.">
        <title>101 Dothideomycetes genomes: a test case for predicting lifestyles and emergence of pathogens.</title>
        <authorList>
            <person name="Haridas S."/>
            <person name="Albert R."/>
            <person name="Binder M."/>
            <person name="Bloem J."/>
            <person name="Labutti K."/>
            <person name="Salamov A."/>
            <person name="Andreopoulos B."/>
            <person name="Baker S."/>
            <person name="Barry K."/>
            <person name="Bills G."/>
            <person name="Bluhm B."/>
            <person name="Cannon C."/>
            <person name="Castanera R."/>
            <person name="Culley D."/>
            <person name="Daum C."/>
            <person name="Ezra D."/>
            <person name="Gonzalez J."/>
            <person name="Henrissat B."/>
            <person name="Kuo A."/>
            <person name="Liang C."/>
            <person name="Lipzen A."/>
            <person name="Lutzoni F."/>
            <person name="Magnuson J."/>
            <person name="Mondo S."/>
            <person name="Nolan M."/>
            <person name="Ohm R."/>
            <person name="Pangilinan J."/>
            <person name="Park H.-J."/>
            <person name="Ramirez L."/>
            <person name="Alfaro M."/>
            <person name="Sun H."/>
            <person name="Tritt A."/>
            <person name="Yoshinaga Y."/>
            <person name="Zwiers L.-H."/>
            <person name="Turgeon B."/>
            <person name="Goodwin S."/>
            <person name="Spatafora J."/>
            <person name="Crous P."/>
            <person name="Grigoriev I."/>
        </authorList>
    </citation>
    <scope>NUCLEOTIDE SEQUENCE</scope>
    <source>
        <strain evidence="8">CBS 627.86</strain>
    </source>
</reference>
<dbReference type="SUPFAM" id="SSF53474">
    <property type="entry name" value="alpha/beta-Hydrolases"/>
    <property type="match status" value="1"/>
</dbReference>
<organism evidence="8 9">
    <name type="scientific">Lophiotrema nucula</name>
    <dbReference type="NCBI Taxonomy" id="690887"/>
    <lineage>
        <taxon>Eukaryota</taxon>
        <taxon>Fungi</taxon>
        <taxon>Dikarya</taxon>
        <taxon>Ascomycota</taxon>
        <taxon>Pezizomycotina</taxon>
        <taxon>Dothideomycetes</taxon>
        <taxon>Pleosporomycetidae</taxon>
        <taxon>Pleosporales</taxon>
        <taxon>Lophiotremataceae</taxon>
        <taxon>Lophiotrema</taxon>
    </lineage>
</organism>
<feature type="compositionally biased region" description="Low complexity" evidence="7">
    <location>
        <begin position="7"/>
        <end position="25"/>
    </location>
</feature>
<keyword evidence="4" id="KW-0472">Membrane</keyword>
<evidence type="ECO:0000256" key="2">
    <source>
        <dbReference type="ARBA" id="ARBA00022692"/>
    </source>
</evidence>
<comment type="similarity">
    <text evidence="1">Belongs to the TMEM53 family.</text>
</comment>
<accession>A0A6A5Z641</accession>
<evidence type="ECO:0000256" key="1">
    <source>
        <dbReference type="ARBA" id="ARBA00007387"/>
    </source>
</evidence>
<keyword evidence="5" id="KW-0539">Nucleus</keyword>
<feature type="region of interest" description="Disordered" evidence="7">
    <location>
        <begin position="1"/>
        <end position="25"/>
    </location>
</feature>
<dbReference type="InterPro" id="IPR029058">
    <property type="entry name" value="AB_hydrolase_fold"/>
</dbReference>
<evidence type="ECO:0000256" key="3">
    <source>
        <dbReference type="ARBA" id="ARBA00022989"/>
    </source>
</evidence>
<evidence type="ECO:0000256" key="5">
    <source>
        <dbReference type="ARBA" id="ARBA00023242"/>
    </source>
</evidence>
<gene>
    <name evidence="8" type="ORF">BDV96DRAFT_578470</name>
</gene>
<dbReference type="GO" id="GO:0005640">
    <property type="term" value="C:nuclear outer membrane"/>
    <property type="evidence" value="ECO:0007669"/>
    <property type="project" value="UniProtKB-SubCell"/>
</dbReference>
<evidence type="ECO:0000313" key="9">
    <source>
        <dbReference type="Proteomes" id="UP000799770"/>
    </source>
</evidence>
<name>A0A6A5Z641_9PLEO</name>
<protein>
    <submittedName>
        <fullName evidence="8">Uncharacterized protein</fullName>
    </submittedName>
</protein>
<dbReference type="AlphaFoldDB" id="A0A6A5Z641"/>
<dbReference type="InterPro" id="IPR008547">
    <property type="entry name" value="DUF829_TMEM53"/>
</dbReference>
<evidence type="ECO:0000256" key="7">
    <source>
        <dbReference type="SAM" id="MobiDB-lite"/>
    </source>
</evidence>
<evidence type="ECO:0000256" key="4">
    <source>
        <dbReference type="ARBA" id="ARBA00023136"/>
    </source>
</evidence>
<keyword evidence="3" id="KW-1133">Transmembrane helix</keyword>
<dbReference type="Pfam" id="PF05705">
    <property type="entry name" value="DUF829"/>
    <property type="match status" value="1"/>
</dbReference>
<evidence type="ECO:0000256" key="6">
    <source>
        <dbReference type="ARBA" id="ARBA00034303"/>
    </source>
</evidence>
<sequence>MNTESHPLASLSFRPLPSSSRPSSNILLYTPQEQDSNAIITNSPNVIILCTWLGGSTSSRVAVYCRGYQRLFPSTPILLIRTMLSDATMKSFAIVQKQLEPARDFLVSLFPAISSQKGQIEPSDGALLHVFSHGGCNSALQLSRLLRRSSSENLLPFPIPLLGIILDCCPGSSAFSKTYTAATYSVPDRQPINFVGRVLLWPSIATMCTLQALGIMSSVNDLRRELNDFATFGPVPRLYLHSRGDEVVSVEDVSSHADEIMKWGVKVFRHVWDRAAHCALPVEDSERYWSAIMQFVEDARLAAKSKL</sequence>
<proteinExistence type="inferred from homology"/>
<dbReference type="PANTHER" id="PTHR12265:SF30">
    <property type="entry name" value="TRANSMEMBRANE PROTEIN 53"/>
    <property type="match status" value="1"/>
</dbReference>
<dbReference type="OrthoDB" id="77878at2759"/>
<keyword evidence="2" id="KW-0812">Transmembrane</keyword>
<dbReference type="Proteomes" id="UP000799770">
    <property type="component" value="Unassembled WGS sequence"/>
</dbReference>
<dbReference type="PANTHER" id="PTHR12265">
    <property type="entry name" value="TRANSMEMBRANE PROTEIN 53"/>
    <property type="match status" value="1"/>
</dbReference>
<dbReference type="EMBL" id="ML977327">
    <property type="protein sequence ID" value="KAF2113888.1"/>
    <property type="molecule type" value="Genomic_DNA"/>
</dbReference>
<comment type="subcellular location">
    <subcellularLocation>
        <location evidence="6">Nucleus outer membrane</location>
        <topology evidence="6">Single-pass membrane protein</topology>
    </subcellularLocation>
</comment>
<evidence type="ECO:0000313" key="8">
    <source>
        <dbReference type="EMBL" id="KAF2113888.1"/>
    </source>
</evidence>
<keyword evidence="9" id="KW-1185">Reference proteome</keyword>